<protein>
    <submittedName>
        <fullName evidence="4 5">Recombinase</fullName>
    </submittedName>
    <submittedName>
        <fullName evidence="7">Transposase</fullName>
    </submittedName>
</protein>
<keyword evidence="1" id="KW-0175">Coiled coil</keyword>
<dbReference type="Pfam" id="PF07508">
    <property type="entry name" value="Recombinase"/>
    <property type="match status" value="1"/>
</dbReference>
<dbReference type="EMBL" id="WKPO01000010">
    <property type="protein sequence ID" value="MSB48851.1"/>
    <property type="molecule type" value="Genomic_DNA"/>
</dbReference>
<evidence type="ECO:0000313" key="7">
    <source>
        <dbReference type="EMBL" id="MSB48851.1"/>
    </source>
</evidence>
<organism evidence="4 8">
    <name type="scientific">Flavonifractor plautii</name>
    <name type="common">Fusobacterium plautii</name>
    <dbReference type="NCBI Taxonomy" id="292800"/>
    <lineage>
        <taxon>Bacteria</taxon>
        <taxon>Bacillati</taxon>
        <taxon>Bacillota</taxon>
        <taxon>Clostridia</taxon>
        <taxon>Eubacteriales</taxon>
        <taxon>Oscillospiraceae</taxon>
        <taxon>Flavonifractor</taxon>
    </lineage>
</organism>
<evidence type="ECO:0000313" key="5">
    <source>
        <dbReference type="EMBL" id="MDB7904905.1"/>
    </source>
</evidence>
<dbReference type="SUPFAM" id="SSF53041">
    <property type="entry name" value="Resolvase-like"/>
    <property type="match status" value="1"/>
</dbReference>
<evidence type="ECO:0000259" key="3">
    <source>
        <dbReference type="PROSITE" id="PS51737"/>
    </source>
</evidence>
<evidence type="ECO:0000313" key="9">
    <source>
        <dbReference type="Proteomes" id="UP000429811"/>
    </source>
</evidence>
<evidence type="ECO:0000256" key="1">
    <source>
        <dbReference type="SAM" id="Coils"/>
    </source>
</evidence>
<dbReference type="EMBL" id="JAQLWO010000002">
    <property type="protein sequence ID" value="MDB7904905.1"/>
    <property type="molecule type" value="Genomic_DNA"/>
</dbReference>
<dbReference type="Proteomes" id="UP000095746">
    <property type="component" value="Unassembled WGS sequence"/>
</dbReference>
<sequence>MLNADMIYEAADYLRLSKEDGDFSLSNDKLESDSISSQRAIIERFVAQNPNIKLVAEFCDDGYTGTNFDRPDFQRMMEAVKAGKINCVIVKDLSRFGRDYIDAGKYIEKIFPQLGVRFIAVNDNYDSLNHSTGDSLVLPVKNFLNDSYSRDISIKVRSSFESRRQDGEFIANYTAYGYLRDPENKNKLVIDEVAGEYVREIFQWKIEGMSPVTIAEKLNGRGVLPPSEYKRSIGIKYKTAFQTSSRSKWSPKAVIRILTNELYTGVLIQGRRTTPNYKVKKVIIKDKSEWSRIENAHEAIIPAREFQLVQRLMQEDGRRAPGSDTVYPLSGRVFCGTCGALAKRKSVSYNGKKYAYYACPTAKKTGGCEGRNISERELETAVLTTLQSEIKLILDVDRALGQVEALAWERREIMRLEAAISAQEAEIAKYRTLKTSVYEDLRDGLITQDEFLHMKQDFSERISFIEDDISGLKTELDAVRAGLVNQTGWLAQFRQYRNLAKLTRTVVVNLIDKIHIYPDKKITVTLLCKDQLTDVIAFLREQVQTQHAAEKEAG</sequence>
<dbReference type="InterPro" id="IPR011109">
    <property type="entry name" value="DNA_bind_recombinase_dom"/>
</dbReference>
<evidence type="ECO:0000313" key="8">
    <source>
        <dbReference type="Proteomes" id="UP000095746"/>
    </source>
</evidence>
<dbReference type="Gene3D" id="3.90.1750.20">
    <property type="entry name" value="Putative Large Serine Recombinase, Chain B, Domain 2"/>
    <property type="match status" value="1"/>
</dbReference>
<accession>A0A174I186</accession>
<reference evidence="5" key="3">
    <citation type="submission" date="2023-01" db="EMBL/GenBank/DDBJ databases">
        <title>Human gut microbiome strain richness.</title>
        <authorList>
            <person name="Chen-Liaw A."/>
        </authorList>
    </citation>
    <scope>NUCLEOTIDE SEQUENCE</scope>
    <source>
        <strain evidence="6">1001287st1_F4_1001285I_161205</strain>
        <strain evidence="5">2225st1_A6_2225SCRN_200828</strain>
    </source>
</reference>
<dbReference type="Proteomes" id="UP000429811">
    <property type="component" value="Unassembled WGS sequence"/>
</dbReference>
<dbReference type="GO" id="GO:0000150">
    <property type="term" value="F:DNA strand exchange activity"/>
    <property type="evidence" value="ECO:0007669"/>
    <property type="project" value="InterPro"/>
</dbReference>
<dbReference type="PROSITE" id="PS51737">
    <property type="entry name" value="RECOMBINASE_DNA_BIND"/>
    <property type="match status" value="1"/>
</dbReference>
<dbReference type="GO" id="GO:0003677">
    <property type="term" value="F:DNA binding"/>
    <property type="evidence" value="ECO:0007669"/>
    <property type="project" value="InterPro"/>
</dbReference>
<dbReference type="PANTHER" id="PTHR30461">
    <property type="entry name" value="DNA-INVERTASE FROM LAMBDOID PROPHAGE"/>
    <property type="match status" value="1"/>
</dbReference>
<dbReference type="PANTHER" id="PTHR30461:SF23">
    <property type="entry name" value="DNA RECOMBINASE-RELATED"/>
    <property type="match status" value="1"/>
</dbReference>
<evidence type="ECO:0000313" key="6">
    <source>
        <dbReference type="EMBL" id="MDB7936031.1"/>
    </source>
</evidence>
<evidence type="ECO:0000313" key="4">
    <source>
        <dbReference type="EMBL" id="CUO79050.1"/>
    </source>
</evidence>
<dbReference type="Pfam" id="PF13408">
    <property type="entry name" value="Zn_ribbon_recom"/>
    <property type="match status" value="1"/>
</dbReference>
<feature type="domain" description="Recombinase" evidence="3">
    <location>
        <begin position="175"/>
        <end position="319"/>
    </location>
</feature>
<feature type="coiled-coil region" evidence="1">
    <location>
        <begin position="406"/>
        <end position="433"/>
    </location>
</feature>
<dbReference type="SMART" id="SM00857">
    <property type="entry name" value="Resolvase"/>
    <property type="match status" value="1"/>
</dbReference>
<dbReference type="RefSeq" id="WP_021633441.1">
    <property type="nucleotide sequence ID" value="NZ_BAABXT010000001.1"/>
</dbReference>
<gene>
    <name evidence="4" type="ORF">ERS852411_02168</name>
    <name evidence="7" type="ORF">GKE90_09085</name>
    <name evidence="5" type="ORF">PND83_02850</name>
    <name evidence="6" type="ORF">PNE06_23365</name>
</gene>
<dbReference type="InterPro" id="IPR025827">
    <property type="entry name" value="Zn_ribbon_recom_dom"/>
</dbReference>
<dbReference type="EMBL" id="CYZT01000171">
    <property type="protein sequence ID" value="CUO79050.1"/>
    <property type="molecule type" value="Genomic_DNA"/>
</dbReference>
<dbReference type="Proteomes" id="UP001211006">
    <property type="component" value="Unassembled WGS sequence"/>
</dbReference>
<dbReference type="InterPro" id="IPR038109">
    <property type="entry name" value="DNA_bind_recomb_sf"/>
</dbReference>
<reference evidence="7 9" key="2">
    <citation type="journal article" date="2019" name="Nat. Med.">
        <title>A library of human gut bacterial isolates paired with longitudinal multiomics data enables mechanistic microbiome research.</title>
        <authorList>
            <person name="Poyet M."/>
            <person name="Groussin M."/>
            <person name="Gibbons S.M."/>
            <person name="Avila-Pacheco J."/>
            <person name="Jiang X."/>
            <person name="Kearney S.M."/>
            <person name="Perrotta A.R."/>
            <person name="Berdy B."/>
            <person name="Zhao S."/>
            <person name="Lieberman T.D."/>
            <person name="Swanson P.K."/>
            <person name="Smith M."/>
            <person name="Roesemann S."/>
            <person name="Alexander J.E."/>
            <person name="Rich S.A."/>
            <person name="Livny J."/>
            <person name="Vlamakis H."/>
            <person name="Clish C."/>
            <person name="Bullock K."/>
            <person name="Deik A."/>
            <person name="Scott J."/>
            <person name="Pierce K.A."/>
            <person name="Xavier R.J."/>
            <person name="Alm E.J."/>
        </authorList>
    </citation>
    <scope>NUCLEOTIDE SEQUENCE [LARGE SCALE GENOMIC DNA]</scope>
    <source>
        <strain evidence="7 9">BIOML-A5</strain>
    </source>
</reference>
<evidence type="ECO:0000259" key="2">
    <source>
        <dbReference type="PROSITE" id="PS51736"/>
    </source>
</evidence>
<feature type="domain" description="Resolvase/invertase-type recombinase catalytic" evidence="2">
    <location>
        <begin position="9"/>
        <end position="167"/>
    </location>
</feature>
<dbReference type="PROSITE" id="PS51736">
    <property type="entry name" value="RECOMBINASES_3"/>
    <property type="match status" value="1"/>
</dbReference>
<proteinExistence type="predicted"/>
<dbReference type="AlphaFoldDB" id="A0A174I186"/>
<dbReference type="Gene3D" id="3.40.50.1390">
    <property type="entry name" value="Resolvase, N-terminal catalytic domain"/>
    <property type="match status" value="1"/>
</dbReference>
<dbReference type="Proteomes" id="UP001211173">
    <property type="component" value="Unassembled WGS sequence"/>
</dbReference>
<name>A0A174I186_FLAPL</name>
<reference evidence="4 8" key="1">
    <citation type="submission" date="2015-09" db="EMBL/GenBank/DDBJ databases">
        <authorList>
            <consortium name="Pathogen Informatics"/>
        </authorList>
    </citation>
    <scope>NUCLEOTIDE SEQUENCE [LARGE SCALE GENOMIC DNA]</scope>
    <source>
        <strain evidence="4 8">2789STDY5608854</strain>
    </source>
</reference>
<dbReference type="EMBL" id="JAQLWV010000066">
    <property type="protein sequence ID" value="MDB7936031.1"/>
    <property type="molecule type" value="Genomic_DNA"/>
</dbReference>
<dbReference type="Pfam" id="PF00239">
    <property type="entry name" value="Resolvase"/>
    <property type="match status" value="1"/>
</dbReference>
<dbReference type="InterPro" id="IPR006119">
    <property type="entry name" value="Resolv_N"/>
</dbReference>
<dbReference type="InterPro" id="IPR050639">
    <property type="entry name" value="SSR_resolvase"/>
</dbReference>
<dbReference type="InterPro" id="IPR036162">
    <property type="entry name" value="Resolvase-like_N_sf"/>
</dbReference>